<evidence type="ECO:0000313" key="2">
    <source>
        <dbReference type="EMBL" id="KAG7089008.1"/>
    </source>
</evidence>
<feature type="compositionally biased region" description="Basic residues" evidence="1">
    <location>
        <begin position="245"/>
        <end position="256"/>
    </location>
</feature>
<organism evidence="2 3">
    <name type="scientific">Marasmius oreades</name>
    <name type="common">fairy-ring Marasmius</name>
    <dbReference type="NCBI Taxonomy" id="181124"/>
    <lineage>
        <taxon>Eukaryota</taxon>
        <taxon>Fungi</taxon>
        <taxon>Dikarya</taxon>
        <taxon>Basidiomycota</taxon>
        <taxon>Agaricomycotina</taxon>
        <taxon>Agaricomycetes</taxon>
        <taxon>Agaricomycetidae</taxon>
        <taxon>Agaricales</taxon>
        <taxon>Marasmiineae</taxon>
        <taxon>Marasmiaceae</taxon>
        <taxon>Marasmius</taxon>
    </lineage>
</organism>
<sequence length="256" mass="28190">MDIDSDHFEPPLLSDLYSEVQSPSGDMVGDFSVHDSESEVQADTHQTPLSTSPASHALPLIEEKAELDDNVQNAQTLHQSQSAEDSALAESSVPATQTVATTDLTAWHAFNNAIAQPFLDVDLYNPPNSVETYIPHYTNSFNFDYPSFNFGPVDWSSDERVSDLPRLSPPHGQFLPLPPSSPSLPTTVPSDNPVAATEYQYQPKRNERDVPDTSKMIDGSMKHSRKPTSKVVEAELTVSSTRKPLSIRRKPSSKQV</sequence>
<dbReference type="RefSeq" id="XP_043005478.1">
    <property type="nucleotide sequence ID" value="XM_043155696.1"/>
</dbReference>
<feature type="region of interest" description="Disordered" evidence="1">
    <location>
        <begin position="1"/>
        <end position="57"/>
    </location>
</feature>
<gene>
    <name evidence="2" type="ORF">E1B28_010721</name>
</gene>
<dbReference type="KEGG" id="more:E1B28_010721"/>
<dbReference type="GeneID" id="66079796"/>
<name>A0A9P7RTZ7_9AGAR</name>
<reference evidence="2" key="1">
    <citation type="journal article" date="2021" name="Genome Biol. Evol.">
        <title>The assembled and annotated genome of the fairy-ring fungus Marasmius oreades.</title>
        <authorList>
            <person name="Hiltunen M."/>
            <person name="Ament-Velasquez S.L."/>
            <person name="Johannesson H."/>
        </authorList>
    </citation>
    <scope>NUCLEOTIDE SEQUENCE</scope>
    <source>
        <strain evidence="2">03SP1</strain>
    </source>
</reference>
<dbReference type="AlphaFoldDB" id="A0A9P7RTZ7"/>
<comment type="caution">
    <text evidence="2">The sequence shown here is derived from an EMBL/GenBank/DDBJ whole genome shotgun (WGS) entry which is preliminary data.</text>
</comment>
<evidence type="ECO:0000313" key="3">
    <source>
        <dbReference type="Proteomes" id="UP001049176"/>
    </source>
</evidence>
<protein>
    <submittedName>
        <fullName evidence="2">Uncharacterized protein</fullName>
    </submittedName>
</protein>
<dbReference type="Proteomes" id="UP001049176">
    <property type="component" value="Chromosome 7"/>
</dbReference>
<proteinExistence type="predicted"/>
<accession>A0A9P7RTZ7</accession>
<keyword evidence="3" id="KW-1185">Reference proteome</keyword>
<evidence type="ECO:0000256" key="1">
    <source>
        <dbReference type="SAM" id="MobiDB-lite"/>
    </source>
</evidence>
<feature type="region of interest" description="Disordered" evidence="1">
    <location>
        <begin position="159"/>
        <end position="256"/>
    </location>
</feature>
<dbReference type="EMBL" id="CM032187">
    <property type="protein sequence ID" value="KAG7089008.1"/>
    <property type="molecule type" value="Genomic_DNA"/>
</dbReference>
<feature type="compositionally biased region" description="Polar residues" evidence="1">
    <location>
        <begin position="39"/>
        <end position="54"/>
    </location>
</feature>